<protein>
    <submittedName>
        <fullName evidence="1">Uncharacterized protein</fullName>
    </submittedName>
</protein>
<dbReference type="EMBL" id="AB897512">
    <property type="protein sequence ID" value="BAQ02778.1"/>
    <property type="molecule type" value="Genomic_DNA"/>
</dbReference>
<accession>A0A0A8J944</accession>
<reference evidence="1" key="2">
    <citation type="journal article" date="2014" name="Antimicrob. Agents Chemother.">
        <title>Identification of capsular types in carbapenem-resistant Klebsiella pneumoniae strains by wzc sequencing and implications in capsule depolymerase treatment.</title>
        <authorList>
            <person name="Pan Y.-J."/>
            <person name="Lin T.-L."/>
            <person name="Lin Y.-T."/>
            <person name="Su P.-A."/>
            <person name="Chen C.-T."/>
            <person name="Hsieh P.-F."/>
            <person name="Hsu C.-R."/>
            <person name="Chen C.-C."/>
            <person name="Hsieh Y.-C."/>
            <person name="Wang J.-T."/>
        </authorList>
    </citation>
    <scope>NUCLEOTIDE SEQUENCE</scope>
    <source>
        <strain evidence="1">N386</strain>
    </source>
</reference>
<sequence length="362" mass="40841">MGCYFDEFSTIQIRLKNGEYMNRRDFLSIGLGAATIAFPYSVIANQGKDSLNGYDIDLTGQKDSTDEFQRLLNDAAVSARPVPNGMQKALVIIHGIIRVSKTLIIDASRVNILGPATIYFSKQALGINYGIILNNNSLKNVSFTNGVGSLFDSVNFFTEIKINLFFASNIKTSDTNPSCLINISQCRFTGFDKIFTNGAGGWGWNWDRCGFDECSWLLYITQQMDSYERFSFTSCIWQNGGTAFYVDNPFGKIYWTAGSFDYCDAIAYIKRGYVSVSGHLEFKKRQKPAVTLLSDDCHFYFLGGSIYAINCSEPFTLFKQYSNDQITIRDVNFMYDKVNDGVVTLSNMNLETNSILFKKRQR</sequence>
<organism evidence="1">
    <name type="scientific">Klebsiella pneumoniae</name>
    <dbReference type="NCBI Taxonomy" id="573"/>
    <lineage>
        <taxon>Bacteria</taxon>
        <taxon>Pseudomonadati</taxon>
        <taxon>Pseudomonadota</taxon>
        <taxon>Gammaproteobacteria</taxon>
        <taxon>Enterobacterales</taxon>
        <taxon>Enterobacteriaceae</taxon>
        <taxon>Klebsiella/Raoultella group</taxon>
        <taxon>Klebsiella</taxon>
        <taxon>Klebsiella pneumoniae complex</taxon>
    </lineage>
</organism>
<evidence type="ECO:0000313" key="1">
    <source>
        <dbReference type="EMBL" id="BAQ02778.1"/>
    </source>
</evidence>
<reference evidence="1" key="1">
    <citation type="submission" date="2013-12" db="EMBL/GenBank/DDBJ databases">
        <authorList>
            <person name="Pan Y."/>
        </authorList>
    </citation>
    <scope>NUCLEOTIDE SEQUENCE</scope>
    <source>
        <strain evidence="1">N386</strain>
    </source>
</reference>
<name>A0A0A8J944_KLEPN</name>
<proteinExistence type="predicted"/>
<dbReference type="AlphaFoldDB" id="A0A0A8J944"/>